<dbReference type="Gene3D" id="1.10.150.130">
    <property type="match status" value="1"/>
</dbReference>
<sequence length="71" mass="8457">MKHSSPFLESVRQDIRLRGYSLRTEKAYLYWIKRYILFHQKAHPETLSSDDVKDFLSWLANSQNVAINTNQ</sequence>
<proteinExistence type="predicted"/>
<evidence type="ECO:0000313" key="6">
    <source>
        <dbReference type="Proteomes" id="UP000316416"/>
    </source>
</evidence>
<protein>
    <submittedName>
        <fullName evidence="5">Phage integrase N-terminal SAM-like domain-containing protein</fullName>
    </submittedName>
</protein>
<evidence type="ECO:0000259" key="4">
    <source>
        <dbReference type="PROSITE" id="PS51900"/>
    </source>
</evidence>
<reference evidence="5" key="1">
    <citation type="submission" date="2021-07" db="EMBL/GenBank/DDBJ databases">
        <title>Shewanella sp. YLB-07 whole genome sequence.</title>
        <authorList>
            <person name="Yu L."/>
        </authorList>
    </citation>
    <scope>NUCLEOTIDE SEQUENCE</scope>
    <source>
        <strain evidence="5">YLB-08</strain>
    </source>
</reference>
<feature type="domain" description="Core-binding (CB)" evidence="4">
    <location>
        <begin position="1"/>
        <end position="71"/>
    </location>
</feature>
<evidence type="ECO:0000256" key="1">
    <source>
        <dbReference type="ARBA" id="ARBA00022908"/>
    </source>
</evidence>
<dbReference type="RefSeq" id="WP_199242738.1">
    <property type="nucleotide sequence ID" value="NZ_CP045503.2"/>
</dbReference>
<name>A0ABX8S5M8_9GAMM</name>
<keyword evidence="1" id="KW-0229">DNA integration</keyword>
<dbReference type="InterPro" id="IPR004107">
    <property type="entry name" value="Integrase_SAM-like_N"/>
</dbReference>
<accession>A0ABX8S5M8</accession>
<dbReference type="EMBL" id="CP045503">
    <property type="protein sequence ID" value="QXP45003.1"/>
    <property type="molecule type" value="Genomic_DNA"/>
</dbReference>
<dbReference type="InterPro" id="IPR044068">
    <property type="entry name" value="CB"/>
</dbReference>
<keyword evidence="2 3" id="KW-0238">DNA-binding</keyword>
<dbReference type="PROSITE" id="PS51900">
    <property type="entry name" value="CB"/>
    <property type="match status" value="1"/>
</dbReference>
<evidence type="ECO:0000256" key="2">
    <source>
        <dbReference type="ARBA" id="ARBA00023125"/>
    </source>
</evidence>
<keyword evidence="6" id="KW-1185">Reference proteome</keyword>
<dbReference type="Pfam" id="PF13495">
    <property type="entry name" value="Phage_int_SAM_4"/>
    <property type="match status" value="1"/>
</dbReference>
<dbReference type="InterPro" id="IPR010998">
    <property type="entry name" value="Integrase_recombinase_N"/>
</dbReference>
<gene>
    <name evidence="5" type="ORF">FM038_011355</name>
</gene>
<evidence type="ECO:0000256" key="3">
    <source>
        <dbReference type="PROSITE-ProRule" id="PRU01248"/>
    </source>
</evidence>
<dbReference type="Proteomes" id="UP000316416">
    <property type="component" value="Chromosome"/>
</dbReference>
<evidence type="ECO:0000313" key="5">
    <source>
        <dbReference type="EMBL" id="QXP45003.1"/>
    </source>
</evidence>
<organism evidence="5 6">
    <name type="scientific">Shewanella eurypsychrophilus</name>
    <dbReference type="NCBI Taxonomy" id="2593656"/>
    <lineage>
        <taxon>Bacteria</taxon>
        <taxon>Pseudomonadati</taxon>
        <taxon>Pseudomonadota</taxon>
        <taxon>Gammaproteobacteria</taxon>
        <taxon>Alteromonadales</taxon>
        <taxon>Shewanellaceae</taxon>
        <taxon>Shewanella</taxon>
    </lineage>
</organism>